<proteinExistence type="predicted"/>
<feature type="domain" description="DUF5675" evidence="1">
    <location>
        <begin position="14"/>
        <end position="126"/>
    </location>
</feature>
<keyword evidence="3" id="KW-1185">Reference proteome</keyword>
<dbReference type="InterPro" id="IPR043732">
    <property type="entry name" value="DUF5675"/>
</dbReference>
<gene>
    <name evidence="2" type="ORF">ACFOE0_00415</name>
</gene>
<comment type="caution">
    <text evidence="2">The sequence shown here is derived from an EMBL/GenBank/DDBJ whole genome shotgun (WGS) entry which is preliminary data.</text>
</comment>
<dbReference type="Proteomes" id="UP001595621">
    <property type="component" value="Unassembled WGS sequence"/>
</dbReference>
<evidence type="ECO:0000313" key="2">
    <source>
        <dbReference type="EMBL" id="MFC3136654.1"/>
    </source>
</evidence>
<dbReference type="RefSeq" id="WP_248936457.1">
    <property type="nucleotide sequence ID" value="NZ_JAKILF010000005.1"/>
</dbReference>
<dbReference type="EMBL" id="JBHRTD010000001">
    <property type="protein sequence ID" value="MFC3136654.1"/>
    <property type="molecule type" value="Genomic_DNA"/>
</dbReference>
<dbReference type="Pfam" id="PF18925">
    <property type="entry name" value="DUF5675"/>
    <property type="match status" value="1"/>
</dbReference>
<protein>
    <submittedName>
        <fullName evidence="2">DUF5675 family protein</fullName>
    </submittedName>
</protein>
<name>A0ABV7G5C1_9GAMM</name>
<evidence type="ECO:0000259" key="1">
    <source>
        <dbReference type="Pfam" id="PF18925"/>
    </source>
</evidence>
<organism evidence="2 3">
    <name type="scientific">Shewanella submarina</name>
    <dbReference type="NCBI Taxonomy" id="2016376"/>
    <lineage>
        <taxon>Bacteria</taxon>
        <taxon>Pseudomonadati</taxon>
        <taxon>Pseudomonadota</taxon>
        <taxon>Gammaproteobacteria</taxon>
        <taxon>Alteromonadales</taxon>
        <taxon>Shewanellaceae</taxon>
        <taxon>Shewanella</taxon>
    </lineage>
</organism>
<sequence length="139" mass="15508">MLLLTLTTKTVKGVGTFGRLFYQGQQIAVSVECDWNDNKRNVSCVPAGRYELRWIDSPKYGKRLHMHNPDLGVTPAGASQRTHCMIHPANFPHELQGCIALGNSWHPTQWGVSDSRSAVADVEALCSRHAQIELEVIRL</sequence>
<accession>A0ABV7G5C1</accession>
<reference evidence="3" key="1">
    <citation type="journal article" date="2019" name="Int. J. Syst. Evol. Microbiol.">
        <title>The Global Catalogue of Microorganisms (GCM) 10K type strain sequencing project: providing services to taxonomists for standard genome sequencing and annotation.</title>
        <authorList>
            <consortium name="The Broad Institute Genomics Platform"/>
            <consortium name="The Broad Institute Genome Sequencing Center for Infectious Disease"/>
            <person name="Wu L."/>
            <person name="Ma J."/>
        </authorList>
    </citation>
    <scope>NUCLEOTIDE SEQUENCE [LARGE SCALE GENOMIC DNA]</scope>
    <source>
        <strain evidence="3">KCTC 52277</strain>
    </source>
</reference>
<evidence type="ECO:0000313" key="3">
    <source>
        <dbReference type="Proteomes" id="UP001595621"/>
    </source>
</evidence>